<proteinExistence type="predicted"/>
<dbReference type="SMART" id="SM00042">
    <property type="entry name" value="CUB"/>
    <property type="match status" value="3"/>
</dbReference>
<reference evidence="7 8" key="1">
    <citation type="submission" date="2022-05" db="EMBL/GenBank/DDBJ databases">
        <authorList>
            <consortium name="Genoscope - CEA"/>
            <person name="William W."/>
        </authorList>
    </citation>
    <scope>NUCLEOTIDE SEQUENCE [LARGE SCALE GENOMIC DNA]</scope>
</reference>
<feature type="domain" description="CUB" evidence="6">
    <location>
        <begin position="26"/>
        <end position="146"/>
    </location>
</feature>
<evidence type="ECO:0000256" key="2">
    <source>
        <dbReference type="ARBA" id="ARBA00023157"/>
    </source>
</evidence>
<dbReference type="CDD" id="cd00041">
    <property type="entry name" value="CUB"/>
    <property type="match status" value="3"/>
</dbReference>
<sequence>MTSTWILVVLINILVNIVPAQLQDPCGGGVNISGASSGFVASPNFPNSFGPSLTCVWTITVPSGRIKLSFLNFTLEPGQNTDCTGSNLGGASVTITSIASNDDRTPFKLCGQNIPAPVYSDASSTQITLVTSTNRPPGFNASFETVTDEMLCPSGIILTDMSGVITSPFYPRKYPLNQNCFWEISASKGNFVKLDITDMEIHRCGAEGACTCDYLEIRDGFLGSGLAPGAASGKLCVDGSFTPQSYYSTNERLMVRFVADGRLEKQQRGFTATYTMLNYTPPVCPTEPIQLSGDGSFSSLNYPMANYPSGRNCSWIITASVGKRVKVEIKDFQMGNCDDCSSTICSRVEFFDGQTTGSPHLGRFCTGSSLTAVVSNGRYMHVKFYSSFSPDRGFRAEYVESTTPTTAKPPTTGAAAISITLLLVILPSFIATMFSP</sequence>
<protein>
    <recommendedName>
        <fullName evidence="6">CUB domain-containing protein</fullName>
    </recommendedName>
</protein>
<keyword evidence="8" id="KW-1185">Reference proteome</keyword>
<evidence type="ECO:0000313" key="8">
    <source>
        <dbReference type="Proteomes" id="UP001159405"/>
    </source>
</evidence>
<keyword evidence="4" id="KW-1133">Transmembrane helix</keyword>
<organism evidence="7 8">
    <name type="scientific">Porites lobata</name>
    <dbReference type="NCBI Taxonomy" id="104759"/>
    <lineage>
        <taxon>Eukaryota</taxon>
        <taxon>Metazoa</taxon>
        <taxon>Cnidaria</taxon>
        <taxon>Anthozoa</taxon>
        <taxon>Hexacorallia</taxon>
        <taxon>Scleractinia</taxon>
        <taxon>Fungiina</taxon>
        <taxon>Poritidae</taxon>
        <taxon>Porites</taxon>
    </lineage>
</organism>
<feature type="domain" description="CUB" evidence="6">
    <location>
        <begin position="284"/>
        <end position="401"/>
    </location>
</feature>
<feature type="transmembrane region" description="Helical" evidence="4">
    <location>
        <begin position="413"/>
        <end position="434"/>
    </location>
</feature>
<feature type="signal peptide" evidence="5">
    <location>
        <begin position="1"/>
        <end position="20"/>
    </location>
</feature>
<feature type="chain" id="PRO_5046456852" description="CUB domain-containing protein" evidence="5">
    <location>
        <begin position="21"/>
        <end position="436"/>
    </location>
</feature>
<keyword evidence="1" id="KW-0677">Repeat</keyword>
<evidence type="ECO:0000313" key="7">
    <source>
        <dbReference type="EMBL" id="CAH3039585.1"/>
    </source>
</evidence>
<dbReference type="Proteomes" id="UP001159405">
    <property type="component" value="Unassembled WGS sequence"/>
</dbReference>
<evidence type="ECO:0000256" key="3">
    <source>
        <dbReference type="PROSITE-ProRule" id="PRU00059"/>
    </source>
</evidence>
<dbReference type="PROSITE" id="PS01180">
    <property type="entry name" value="CUB"/>
    <property type="match status" value="3"/>
</dbReference>
<comment type="caution">
    <text evidence="3">Lacks conserved residue(s) required for the propagation of feature annotation.</text>
</comment>
<feature type="domain" description="CUB" evidence="6">
    <location>
        <begin position="152"/>
        <end position="277"/>
    </location>
</feature>
<dbReference type="Gene3D" id="2.60.120.290">
    <property type="entry name" value="Spermadhesin, CUB domain"/>
    <property type="match status" value="3"/>
</dbReference>
<dbReference type="EMBL" id="CALNXK010000007">
    <property type="protein sequence ID" value="CAH3039585.1"/>
    <property type="molecule type" value="Genomic_DNA"/>
</dbReference>
<evidence type="ECO:0000256" key="1">
    <source>
        <dbReference type="ARBA" id="ARBA00022737"/>
    </source>
</evidence>
<dbReference type="Pfam" id="PF00431">
    <property type="entry name" value="CUB"/>
    <property type="match status" value="3"/>
</dbReference>
<evidence type="ECO:0000256" key="4">
    <source>
        <dbReference type="SAM" id="Phobius"/>
    </source>
</evidence>
<dbReference type="SUPFAM" id="SSF49854">
    <property type="entry name" value="Spermadhesin, CUB domain"/>
    <property type="match status" value="3"/>
</dbReference>
<dbReference type="InterPro" id="IPR000859">
    <property type="entry name" value="CUB_dom"/>
</dbReference>
<keyword evidence="2" id="KW-1015">Disulfide bond</keyword>
<evidence type="ECO:0000256" key="5">
    <source>
        <dbReference type="SAM" id="SignalP"/>
    </source>
</evidence>
<accession>A0ABN8MZX6</accession>
<dbReference type="PANTHER" id="PTHR24251">
    <property type="entry name" value="OVOCHYMASE-RELATED"/>
    <property type="match status" value="1"/>
</dbReference>
<keyword evidence="4" id="KW-0812">Transmembrane</keyword>
<dbReference type="InterPro" id="IPR035914">
    <property type="entry name" value="Sperma_CUB_dom_sf"/>
</dbReference>
<name>A0ABN8MZX6_9CNID</name>
<gene>
    <name evidence="7" type="ORF">PLOB_00042781</name>
</gene>
<comment type="caution">
    <text evidence="7">The sequence shown here is derived from an EMBL/GenBank/DDBJ whole genome shotgun (WGS) entry which is preliminary data.</text>
</comment>
<evidence type="ECO:0000259" key="6">
    <source>
        <dbReference type="PROSITE" id="PS01180"/>
    </source>
</evidence>
<keyword evidence="5" id="KW-0732">Signal</keyword>
<keyword evidence="4" id="KW-0472">Membrane</keyword>